<dbReference type="SUPFAM" id="SSF51905">
    <property type="entry name" value="FAD/NAD(P)-binding domain"/>
    <property type="match status" value="1"/>
</dbReference>
<dbReference type="Pfam" id="PF07992">
    <property type="entry name" value="Pyr_redox_2"/>
    <property type="match status" value="1"/>
</dbReference>
<sequence>MSEHPHLLEPLDLGFTTLPNRVIMGSMHVGLEEAPNGFERMAEFYAERARGGVGLIITGGIAPNPEGATYTGASKLTTPEEVAEHKTVTDAVHAAGGRIAMQILHTGRYAFSEESVAPSAIKAPISAFTPRALTEDDIERTIEDFANTAALAREAGYDGVEIMGSEGYLINQFIASATNQREDRWGGSYENRTRFPLEILRRVRERVGDDFVVVYRLSMLDLVPGGSTFPEVVQLAKAVEEAGADIINTGIGWHEARIPTIATSVPRGAYSWVTRKLMGEVSVPLVAVNRINTPEVAEQVIASGDADMVSLARPFLADPHFVAKAAEGRSEEINTCIGCNQACLDHTFSLKITSCLVNPRACHETELVLEPTRTAKDVAVVGAGPAGLAFAVSAAEVGHRVTLFDSADTIGGQLDMARRIPGKEEFDETVRYYRVQLGKLGVDVRLGTRVGAGDLQGYDEVVVATGVTPRIPDVPGIDHPKAVSYVDVLRGRVEVGERVAVMGAGGIGFDVAEFLTDGGEGASQDIGEFFRQWGVDTDHTTVGGLTEPARPTPPRRVHLLQRKTSKPGKGLGKTTGWIHRLELRHRGVEMVAGAAYDKIDDEGLHITVDGESRVLDVDHVVVCTGQEPQRTLADELAELGTTAHVIGGADVAAELDAKRAIDQGTRLAAVL</sequence>
<keyword evidence="8" id="KW-0408">Iron</keyword>
<evidence type="ECO:0000256" key="5">
    <source>
        <dbReference type="ARBA" id="ARBA00022643"/>
    </source>
</evidence>
<dbReference type="Gene3D" id="3.40.50.720">
    <property type="entry name" value="NAD(P)-binding Rossmann-like Domain"/>
    <property type="match status" value="1"/>
</dbReference>
<dbReference type="Gene3D" id="3.20.20.70">
    <property type="entry name" value="Aldolase class I"/>
    <property type="match status" value="1"/>
</dbReference>
<feature type="domain" description="NADH:flavin oxidoreductase/NADH oxidase N-terminal" evidence="10">
    <location>
        <begin position="7"/>
        <end position="331"/>
    </location>
</feature>
<dbReference type="InterPro" id="IPR023753">
    <property type="entry name" value="FAD/NAD-binding_dom"/>
</dbReference>
<evidence type="ECO:0000259" key="11">
    <source>
        <dbReference type="Pfam" id="PF07992"/>
    </source>
</evidence>
<keyword evidence="9" id="KW-0411">Iron-sulfur</keyword>
<dbReference type="InterPro" id="IPR036188">
    <property type="entry name" value="FAD/NAD-bd_sf"/>
</dbReference>
<comment type="cofactor">
    <cofactor evidence="1">
        <name>FMN</name>
        <dbReference type="ChEBI" id="CHEBI:58210"/>
    </cofactor>
</comment>
<dbReference type="PRINTS" id="PR00411">
    <property type="entry name" value="PNDRDTASEI"/>
</dbReference>
<dbReference type="InterPro" id="IPR001155">
    <property type="entry name" value="OxRdtase_FMN_N"/>
</dbReference>
<dbReference type="InterPro" id="IPR013785">
    <property type="entry name" value="Aldolase_TIM"/>
</dbReference>
<dbReference type="CDD" id="cd02930">
    <property type="entry name" value="DCR_FMN"/>
    <property type="match status" value="1"/>
</dbReference>
<organism evidence="12 13">
    <name type="scientific">Nocardiopsis coralli</name>
    <dbReference type="NCBI Taxonomy" id="2772213"/>
    <lineage>
        <taxon>Bacteria</taxon>
        <taxon>Bacillati</taxon>
        <taxon>Actinomycetota</taxon>
        <taxon>Actinomycetes</taxon>
        <taxon>Streptosporangiales</taxon>
        <taxon>Nocardiopsidaceae</taxon>
        <taxon>Nocardiopsis</taxon>
    </lineage>
</organism>
<dbReference type="RefSeq" id="WP_193120815.1">
    <property type="nucleotide sequence ID" value="NZ_JADBGI010000004.1"/>
</dbReference>
<dbReference type="Pfam" id="PF00724">
    <property type="entry name" value="Oxidored_FMN"/>
    <property type="match status" value="1"/>
</dbReference>
<evidence type="ECO:0000256" key="8">
    <source>
        <dbReference type="ARBA" id="ARBA00023004"/>
    </source>
</evidence>
<reference evidence="12 13" key="1">
    <citation type="submission" date="2020-09" db="EMBL/GenBank/DDBJ databases">
        <title>Diversity and distribution of actinomycetes associated with coral in the coast of Hainan.</title>
        <authorList>
            <person name="Li F."/>
        </authorList>
    </citation>
    <scope>NUCLEOTIDE SEQUENCE [LARGE SCALE GENOMIC DNA]</scope>
    <source>
        <strain evidence="12 13">HNM0947</strain>
    </source>
</reference>
<evidence type="ECO:0000313" key="13">
    <source>
        <dbReference type="Proteomes" id="UP000806528"/>
    </source>
</evidence>
<keyword evidence="5" id="KW-0288">FMN</keyword>
<dbReference type="PRINTS" id="PR00368">
    <property type="entry name" value="FADPNR"/>
</dbReference>
<keyword evidence="7" id="KW-0560">Oxidoreductase</keyword>
<proteinExistence type="inferred from homology"/>
<keyword evidence="4" id="KW-0285">Flavoprotein</keyword>
<name>A0ABR9P2S8_9ACTN</name>
<evidence type="ECO:0000313" key="12">
    <source>
        <dbReference type="EMBL" id="MBE2998161.1"/>
    </source>
</evidence>
<accession>A0ABR9P2S8</accession>
<comment type="similarity">
    <text evidence="3">In the N-terminal section; belongs to the NADH:flavin oxidoreductase/NADH oxidase family.</text>
</comment>
<evidence type="ECO:0000259" key="10">
    <source>
        <dbReference type="Pfam" id="PF00724"/>
    </source>
</evidence>
<dbReference type="PANTHER" id="PTHR42917">
    <property type="entry name" value="2,4-DIENOYL-COA REDUCTASE"/>
    <property type="match status" value="1"/>
</dbReference>
<evidence type="ECO:0000256" key="3">
    <source>
        <dbReference type="ARBA" id="ARBA00011048"/>
    </source>
</evidence>
<dbReference type="EMBL" id="JADBGI010000004">
    <property type="protein sequence ID" value="MBE2998161.1"/>
    <property type="molecule type" value="Genomic_DNA"/>
</dbReference>
<evidence type="ECO:0000256" key="6">
    <source>
        <dbReference type="ARBA" id="ARBA00022723"/>
    </source>
</evidence>
<evidence type="ECO:0000256" key="4">
    <source>
        <dbReference type="ARBA" id="ARBA00022630"/>
    </source>
</evidence>
<dbReference type="InterPro" id="IPR051793">
    <property type="entry name" value="NADH:flavin_oxidoreductase"/>
</dbReference>
<comment type="caution">
    <text evidence="12">The sequence shown here is derived from an EMBL/GenBank/DDBJ whole genome shotgun (WGS) entry which is preliminary data.</text>
</comment>
<keyword evidence="13" id="KW-1185">Reference proteome</keyword>
<gene>
    <name evidence="12" type="ORF">IDM40_05490</name>
</gene>
<feature type="domain" description="FAD/NAD(P)-binding" evidence="11">
    <location>
        <begin position="376"/>
        <end position="635"/>
    </location>
</feature>
<dbReference type="PANTHER" id="PTHR42917:SF2">
    <property type="entry name" value="2,4-DIENOYL-COA REDUCTASE [(2E)-ENOYL-COA-PRODUCING]"/>
    <property type="match status" value="1"/>
</dbReference>
<dbReference type="SUPFAM" id="SSF51395">
    <property type="entry name" value="FMN-linked oxidoreductases"/>
    <property type="match status" value="1"/>
</dbReference>
<keyword evidence="6" id="KW-0479">Metal-binding</keyword>
<dbReference type="SUPFAM" id="SSF51971">
    <property type="entry name" value="Nucleotide-binding domain"/>
    <property type="match status" value="1"/>
</dbReference>
<dbReference type="Proteomes" id="UP000806528">
    <property type="component" value="Unassembled WGS sequence"/>
</dbReference>
<dbReference type="Gene3D" id="3.50.50.60">
    <property type="entry name" value="FAD/NAD(P)-binding domain"/>
    <property type="match status" value="1"/>
</dbReference>
<comment type="cofactor">
    <cofactor evidence="2">
        <name>[4Fe-4S] cluster</name>
        <dbReference type="ChEBI" id="CHEBI:49883"/>
    </cofactor>
</comment>
<evidence type="ECO:0000256" key="2">
    <source>
        <dbReference type="ARBA" id="ARBA00001966"/>
    </source>
</evidence>
<evidence type="ECO:0000256" key="1">
    <source>
        <dbReference type="ARBA" id="ARBA00001917"/>
    </source>
</evidence>
<evidence type="ECO:0000256" key="9">
    <source>
        <dbReference type="ARBA" id="ARBA00023014"/>
    </source>
</evidence>
<evidence type="ECO:0000256" key="7">
    <source>
        <dbReference type="ARBA" id="ARBA00023002"/>
    </source>
</evidence>
<protein>
    <submittedName>
        <fullName evidence="12">NADPH-dependent 2,4-dienoyl-CoA reductase</fullName>
    </submittedName>
</protein>